<evidence type="ECO:0000256" key="2">
    <source>
        <dbReference type="ARBA" id="ARBA00022771"/>
    </source>
</evidence>
<dbReference type="PANTHER" id="PTHR46728:SF1">
    <property type="entry name" value="AN1-TYPE ZINC FINGER PROTEIN 4"/>
    <property type="match status" value="1"/>
</dbReference>
<keyword evidence="9" id="KW-1185">Reference proteome</keyword>
<dbReference type="Pfam" id="PF00240">
    <property type="entry name" value="ubiquitin"/>
    <property type="match status" value="1"/>
</dbReference>
<evidence type="ECO:0008006" key="10">
    <source>
        <dbReference type="Google" id="ProtNLM"/>
    </source>
</evidence>
<dbReference type="PRINTS" id="PR00348">
    <property type="entry name" value="UBIQUITIN"/>
</dbReference>
<dbReference type="GO" id="GO:0008270">
    <property type="term" value="F:zinc ion binding"/>
    <property type="evidence" value="ECO:0007669"/>
    <property type="project" value="UniProtKB-KW"/>
</dbReference>
<dbReference type="InterPro" id="IPR019956">
    <property type="entry name" value="Ubiquitin_dom"/>
</dbReference>
<dbReference type="CDD" id="cd01802">
    <property type="entry name" value="Ubl_ZFAND4"/>
    <property type="match status" value="1"/>
</dbReference>
<dbReference type="InterPro" id="IPR035896">
    <property type="entry name" value="AN1-like_Znf"/>
</dbReference>
<evidence type="ECO:0000256" key="3">
    <source>
        <dbReference type="ARBA" id="ARBA00022833"/>
    </source>
</evidence>
<feature type="compositionally biased region" description="Polar residues" evidence="5">
    <location>
        <begin position="380"/>
        <end position="393"/>
    </location>
</feature>
<sequence>MSQHGFPERLSNTSKGLQEDNMSSQTMEVLVETLTGTAFEITVSPSDTIFDIKSKIYRVEGIPISQQHLVYNLKELEDARSLREQSVCDGAKLRLVLGLRGGPVATRRLPPPEPWHDIERMLASKSGECSSGVSGAGSGCKVTVVVFREGERVNMLRVRENKDGTYSHLDTAKYSSSLSHLAECERDEGHSTGGELVADMMHDNALTMTKMMQLRHRMLKLNASRPSHVKRDIQKTRSEEFLSVASLLDDPALEEGRFRRYDCFSGSVLPCRTDSDPNIPDADDTARLKLSEALSGSILVKREAGEGRGQGDVDTPLAADSLPALHADYGPLVVGESSGWRARGFGSSSQLAGGLAGSLAGGPVAGSSSALHVRTRRSARSSPPLSDALFSSSTSDLEHLKRNRILPALSRHRNREHLHLSDDRLDTPPPDSLAPSLAPLNKEVGSERRQRRIDKITEMEQRFKEDKEVSQEKEKSPEEKKKIKIRCAFCKKRLSIATVHTCRCGAELCAPHRYSEVHGCAYDYKGHALDALRRENPLVSAPKLPKI</sequence>
<dbReference type="Gene3D" id="4.10.1110.10">
    <property type="entry name" value="AN1-like Zinc finger"/>
    <property type="match status" value="1"/>
</dbReference>
<evidence type="ECO:0000259" key="7">
    <source>
        <dbReference type="PROSITE" id="PS51039"/>
    </source>
</evidence>
<reference evidence="8" key="1">
    <citation type="submission" date="2021-02" db="EMBL/GenBank/DDBJ databases">
        <authorList>
            <person name="Steward A R."/>
        </authorList>
    </citation>
    <scope>NUCLEOTIDE SEQUENCE</scope>
</reference>
<dbReference type="Gene3D" id="3.10.20.90">
    <property type="entry name" value="Phosphatidylinositol 3-kinase Catalytic Subunit, Chain A, domain 1"/>
    <property type="match status" value="1"/>
</dbReference>
<dbReference type="PROSITE" id="PS51039">
    <property type="entry name" value="ZF_AN1"/>
    <property type="match status" value="1"/>
</dbReference>
<dbReference type="SMART" id="SM00154">
    <property type="entry name" value="ZnF_AN1"/>
    <property type="match status" value="1"/>
</dbReference>
<dbReference type="Proteomes" id="UP000663880">
    <property type="component" value="Unassembled WGS sequence"/>
</dbReference>
<dbReference type="InterPro" id="IPR000058">
    <property type="entry name" value="Znf_AN1"/>
</dbReference>
<feature type="domain" description="AN1-type" evidence="7">
    <location>
        <begin position="481"/>
        <end position="528"/>
    </location>
</feature>
<dbReference type="SUPFAM" id="SSF54236">
    <property type="entry name" value="Ubiquitin-like"/>
    <property type="match status" value="1"/>
</dbReference>
<keyword evidence="3" id="KW-0862">Zinc</keyword>
<dbReference type="SMART" id="SM00213">
    <property type="entry name" value="UBQ"/>
    <property type="match status" value="1"/>
</dbReference>
<feature type="region of interest" description="Disordered" evidence="5">
    <location>
        <begin position="1"/>
        <end position="22"/>
    </location>
</feature>
<accession>A0A821WT28</accession>
<feature type="domain" description="Ubiquitin-like" evidence="6">
    <location>
        <begin position="27"/>
        <end position="102"/>
    </location>
</feature>
<dbReference type="OrthoDB" id="756206at2759"/>
<dbReference type="SUPFAM" id="SSF118310">
    <property type="entry name" value="AN1-like Zinc finger"/>
    <property type="match status" value="1"/>
</dbReference>
<name>A0A821WT28_9NEOP</name>
<evidence type="ECO:0000256" key="1">
    <source>
        <dbReference type="ARBA" id="ARBA00022723"/>
    </source>
</evidence>
<protein>
    <recommendedName>
        <fullName evidence="10">AN1-type zinc finger protein 4</fullName>
    </recommendedName>
</protein>
<evidence type="ECO:0000256" key="5">
    <source>
        <dbReference type="SAM" id="MobiDB-lite"/>
    </source>
</evidence>
<evidence type="ECO:0000313" key="9">
    <source>
        <dbReference type="Proteomes" id="UP000663880"/>
    </source>
</evidence>
<dbReference type="PANTHER" id="PTHR46728">
    <property type="entry name" value="AN1-TYPE ZINC FINGER PROTEIN 4"/>
    <property type="match status" value="1"/>
</dbReference>
<dbReference type="PROSITE" id="PS50053">
    <property type="entry name" value="UBIQUITIN_2"/>
    <property type="match status" value="1"/>
</dbReference>
<comment type="caution">
    <text evidence="8">The sequence shown here is derived from an EMBL/GenBank/DDBJ whole genome shotgun (WGS) entry which is preliminary data.</text>
</comment>
<evidence type="ECO:0000256" key="4">
    <source>
        <dbReference type="PROSITE-ProRule" id="PRU00449"/>
    </source>
</evidence>
<dbReference type="InterPro" id="IPR000626">
    <property type="entry name" value="Ubiquitin-like_dom"/>
</dbReference>
<dbReference type="InterPro" id="IPR053061">
    <property type="entry name" value="AN1-type_zinc_finger"/>
</dbReference>
<feature type="region of interest" description="Disordered" evidence="5">
    <location>
        <begin position="419"/>
        <end position="453"/>
    </location>
</feature>
<organism evidence="8 9">
    <name type="scientific">Pieris macdunnoughi</name>
    <dbReference type="NCBI Taxonomy" id="345717"/>
    <lineage>
        <taxon>Eukaryota</taxon>
        <taxon>Metazoa</taxon>
        <taxon>Ecdysozoa</taxon>
        <taxon>Arthropoda</taxon>
        <taxon>Hexapoda</taxon>
        <taxon>Insecta</taxon>
        <taxon>Pterygota</taxon>
        <taxon>Neoptera</taxon>
        <taxon>Endopterygota</taxon>
        <taxon>Lepidoptera</taxon>
        <taxon>Glossata</taxon>
        <taxon>Ditrysia</taxon>
        <taxon>Papilionoidea</taxon>
        <taxon>Pieridae</taxon>
        <taxon>Pierinae</taxon>
        <taxon>Pieris</taxon>
    </lineage>
</organism>
<evidence type="ECO:0000259" key="6">
    <source>
        <dbReference type="PROSITE" id="PS50053"/>
    </source>
</evidence>
<dbReference type="EMBL" id="CAJOBZ010000062">
    <property type="protein sequence ID" value="CAF4928135.1"/>
    <property type="molecule type" value="Genomic_DNA"/>
</dbReference>
<proteinExistence type="predicted"/>
<feature type="region of interest" description="Disordered" evidence="5">
    <location>
        <begin position="362"/>
        <end position="393"/>
    </location>
</feature>
<keyword evidence="2 4" id="KW-0863">Zinc-finger</keyword>
<feature type="compositionally biased region" description="Basic and acidic residues" evidence="5">
    <location>
        <begin position="444"/>
        <end position="453"/>
    </location>
</feature>
<feature type="compositionally biased region" description="Polar residues" evidence="5">
    <location>
        <begin position="10"/>
        <end position="22"/>
    </location>
</feature>
<evidence type="ECO:0000313" key="8">
    <source>
        <dbReference type="EMBL" id="CAF4928135.1"/>
    </source>
</evidence>
<dbReference type="InterPro" id="IPR029071">
    <property type="entry name" value="Ubiquitin-like_domsf"/>
</dbReference>
<gene>
    <name evidence="8" type="ORF">PMACD_LOCUS13609</name>
</gene>
<dbReference type="AlphaFoldDB" id="A0A821WT28"/>
<keyword evidence="1" id="KW-0479">Metal-binding</keyword>